<dbReference type="AlphaFoldDB" id="A0A7R8UQQ2"/>
<dbReference type="InterPro" id="IPR021109">
    <property type="entry name" value="Peptidase_aspartic_dom_sf"/>
</dbReference>
<dbReference type="Gene3D" id="2.40.70.10">
    <property type="entry name" value="Acid Proteases"/>
    <property type="match status" value="1"/>
</dbReference>
<protein>
    <recommendedName>
        <fullName evidence="3">Peptidase A2 domain-containing protein</fullName>
    </recommendedName>
</protein>
<keyword evidence="2" id="KW-1185">Reference proteome</keyword>
<dbReference type="PANTHER" id="PTHR47331:SF5">
    <property type="entry name" value="RIBONUCLEASE H"/>
    <property type="match status" value="1"/>
</dbReference>
<evidence type="ECO:0008006" key="3">
    <source>
        <dbReference type="Google" id="ProtNLM"/>
    </source>
</evidence>
<sequence length="613" mass="70056">MAEVLLKHQQDIAKEGEIIERNYKKDGPSRKTDEYYSRKINRLNELVSIFRSNHQQLLLLLDPEDPYFELYKEVEAKFASFKDLMEKNRYQLPTKIPNNLGPEGLSTAVTPSANENQRYDLSEDLPKLPAIQIPLFTGLSKEWSQFIELFKSVIHENRTLKNIQKLQYLLGYLRGEAKEAVAHLQLTSSNYEAALLILEERFSNPRQVATEYLDSILDIKKLDYRSTNDVISMYNTIRNCLAGLQNLGYATSHWDPIIIRIIMRKFDTETLRLFEENLGTNKDFTSVENLCSFLLKRYQLLSTIKQKPTIFENKNNFTHPQQKKKSFLVSATAKPSCILCKGKHRLFACEKFKQFEVEKRIDFANSKNLCLNCLSHGNSLQCKSKLHCFECNGPHHTLLHKNSPINSNFATKQKNSQKTYTVILATALIKVNNKTGGQVTIRTLIDPGSQISFITQAAANKLGLQKYNVLAEITGIGGIHAATIRKKINVHISSTYENKFNLSTDMHIMPSLNMTLPEKSMKLERPTWVNTLQLADPNFENSKNIDAILGADVYEHIVESEIKKGEVLLAQKTKLGWVLLGKIPIITDNLIKASANITTAEFQQKMQRFFDMN</sequence>
<proteinExistence type="predicted"/>
<dbReference type="PANTHER" id="PTHR47331">
    <property type="entry name" value="PHD-TYPE DOMAIN-CONTAINING PROTEIN"/>
    <property type="match status" value="1"/>
</dbReference>
<dbReference type="EMBL" id="LR899011">
    <property type="protein sequence ID" value="CAD7085263.1"/>
    <property type="molecule type" value="Genomic_DNA"/>
</dbReference>
<dbReference type="Proteomes" id="UP000594454">
    <property type="component" value="Chromosome 3"/>
</dbReference>
<dbReference type="OrthoDB" id="8065581at2759"/>
<gene>
    <name evidence="1" type="ORF">HERILL_LOCUS8114</name>
</gene>
<evidence type="ECO:0000313" key="2">
    <source>
        <dbReference type="Proteomes" id="UP000594454"/>
    </source>
</evidence>
<dbReference type="InParanoid" id="A0A7R8UQQ2"/>
<dbReference type="Pfam" id="PF03564">
    <property type="entry name" value="DUF1759"/>
    <property type="match status" value="1"/>
</dbReference>
<evidence type="ECO:0000313" key="1">
    <source>
        <dbReference type="EMBL" id="CAD7085263.1"/>
    </source>
</evidence>
<organism evidence="1 2">
    <name type="scientific">Hermetia illucens</name>
    <name type="common">Black soldier fly</name>
    <dbReference type="NCBI Taxonomy" id="343691"/>
    <lineage>
        <taxon>Eukaryota</taxon>
        <taxon>Metazoa</taxon>
        <taxon>Ecdysozoa</taxon>
        <taxon>Arthropoda</taxon>
        <taxon>Hexapoda</taxon>
        <taxon>Insecta</taxon>
        <taxon>Pterygota</taxon>
        <taxon>Neoptera</taxon>
        <taxon>Endopterygota</taxon>
        <taxon>Diptera</taxon>
        <taxon>Brachycera</taxon>
        <taxon>Stratiomyomorpha</taxon>
        <taxon>Stratiomyidae</taxon>
        <taxon>Hermetiinae</taxon>
        <taxon>Hermetia</taxon>
    </lineage>
</organism>
<name>A0A7R8UQQ2_HERIL</name>
<dbReference type="InterPro" id="IPR005312">
    <property type="entry name" value="DUF1759"/>
</dbReference>
<accession>A0A7R8UQQ2</accession>
<reference evidence="1 2" key="1">
    <citation type="submission" date="2020-11" db="EMBL/GenBank/DDBJ databases">
        <authorList>
            <person name="Wallbank WR R."/>
            <person name="Pardo Diaz C."/>
            <person name="Kozak K."/>
            <person name="Martin S."/>
            <person name="Jiggins C."/>
            <person name="Moest M."/>
            <person name="Warren A I."/>
            <person name="Generalovic N T."/>
            <person name="Byers J.R.P. K."/>
            <person name="Montejo-Kovacevich G."/>
            <person name="Yen C E."/>
        </authorList>
    </citation>
    <scope>NUCLEOTIDE SEQUENCE [LARGE SCALE GENOMIC DNA]</scope>
</reference>